<dbReference type="AlphaFoldDB" id="A0A8J3GD50"/>
<sequence length="386" mass="41940">MKTAPFSRLAQHTLLGTLGVLLIAGCTESTSTNTTNTSKAAAEPMLSSAPNHRQESQSYFTETLPPPVSTATVKTTVVKPITTTMTPSYASLPNYVPNHAVRGRVRSIGSDTMDQIVAAWEKDFKNYHQGIRVIHEGKGSSTAIPALVEGRSDFGPMSRNVKPAEVEKFKAQFGYEPTSLPVAIDALAVYVHPDNPIKDRGLSMSELDAIFSSTRRRGYSKDIVTWGDLGLTGDWANKPINVYSRNSASGTYGFFKDEVLNKGKYKSTNRELSGSEEVVRSVENDPYGIGYSGFGYKTSGVSTTPIIEGSNPIQANEENAVNGSYPLSRNLYLTFNQRPGTEPKTLHAEFIRYVYSSEGQGKVSANGYFPVSPATADQQLTTLGLH</sequence>
<keyword evidence="2 4" id="KW-0813">Transport</keyword>
<feature type="compositionally biased region" description="Polar residues" evidence="5">
    <location>
        <begin position="48"/>
        <end position="61"/>
    </location>
</feature>
<evidence type="ECO:0000256" key="1">
    <source>
        <dbReference type="ARBA" id="ARBA00008725"/>
    </source>
</evidence>
<dbReference type="RefSeq" id="WP_189511604.1">
    <property type="nucleotide sequence ID" value="NZ_BMXG01000002.1"/>
</dbReference>
<evidence type="ECO:0000256" key="2">
    <source>
        <dbReference type="ARBA" id="ARBA00022448"/>
    </source>
</evidence>
<gene>
    <name evidence="7" type="primary">pstS</name>
    <name evidence="7" type="ORF">GCM10007047_05520</name>
</gene>
<organism evidence="7 8">
    <name type="scientific">Cerasicoccus arenae</name>
    <dbReference type="NCBI Taxonomy" id="424488"/>
    <lineage>
        <taxon>Bacteria</taxon>
        <taxon>Pseudomonadati</taxon>
        <taxon>Verrucomicrobiota</taxon>
        <taxon>Opitutia</taxon>
        <taxon>Puniceicoccales</taxon>
        <taxon>Cerasicoccaceae</taxon>
        <taxon>Cerasicoccus</taxon>
    </lineage>
</organism>
<evidence type="ECO:0000259" key="6">
    <source>
        <dbReference type="Pfam" id="PF12849"/>
    </source>
</evidence>
<proteinExistence type="inferred from homology"/>
<dbReference type="GO" id="GO:0042301">
    <property type="term" value="F:phosphate ion binding"/>
    <property type="evidence" value="ECO:0007669"/>
    <property type="project" value="UniProtKB-UniRule"/>
</dbReference>
<dbReference type="NCBIfam" id="TIGR02136">
    <property type="entry name" value="ptsS_2"/>
    <property type="match status" value="1"/>
</dbReference>
<dbReference type="InterPro" id="IPR024370">
    <property type="entry name" value="PBP_domain"/>
</dbReference>
<dbReference type="InterPro" id="IPR011862">
    <property type="entry name" value="Phos-bd"/>
</dbReference>
<dbReference type="PANTHER" id="PTHR30570">
    <property type="entry name" value="PERIPLASMIC PHOSPHATE BINDING COMPONENT OF PHOSPHATE ABC TRANSPORTER"/>
    <property type="match status" value="1"/>
</dbReference>
<evidence type="ECO:0000313" key="7">
    <source>
        <dbReference type="EMBL" id="GHB93023.1"/>
    </source>
</evidence>
<dbReference type="PROSITE" id="PS51257">
    <property type="entry name" value="PROKAR_LIPOPROTEIN"/>
    <property type="match status" value="1"/>
</dbReference>
<name>A0A8J3GD50_9BACT</name>
<protein>
    <recommendedName>
        <fullName evidence="4">Phosphate-binding protein</fullName>
    </recommendedName>
</protein>
<dbReference type="GO" id="GO:0006817">
    <property type="term" value="P:phosphate ion transport"/>
    <property type="evidence" value="ECO:0007669"/>
    <property type="project" value="UniProtKB-UniRule"/>
</dbReference>
<evidence type="ECO:0000256" key="3">
    <source>
        <dbReference type="ARBA" id="ARBA00022729"/>
    </source>
</evidence>
<evidence type="ECO:0000256" key="4">
    <source>
        <dbReference type="RuleBase" id="RU367119"/>
    </source>
</evidence>
<reference evidence="7" key="2">
    <citation type="submission" date="2020-09" db="EMBL/GenBank/DDBJ databases">
        <authorList>
            <person name="Sun Q."/>
            <person name="Kim S."/>
        </authorList>
    </citation>
    <scope>NUCLEOTIDE SEQUENCE</scope>
    <source>
        <strain evidence="7">KCTC 12870</strain>
    </source>
</reference>
<keyword evidence="3" id="KW-0732">Signal</keyword>
<comment type="caution">
    <text evidence="7">The sequence shown here is derived from an EMBL/GenBank/DDBJ whole genome shotgun (WGS) entry which is preliminary data.</text>
</comment>
<comment type="similarity">
    <text evidence="1 4">Belongs to the PstS family.</text>
</comment>
<reference evidence="7" key="1">
    <citation type="journal article" date="2014" name="Int. J. Syst. Evol. Microbiol.">
        <title>Complete genome sequence of Corynebacterium casei LMG S-19264T (=DSM 44701T), isolated from a smear-ripened cheese.</title>
        <authorList>
            <consortium name="US DOE Joint Genome Institute (JGI-PGF)"/>
            <person name="Walter F."/>
            <person name="Albersmeier A."/>
            <person name="Kalinowski J."/>
            <person name="Ruckert C."/>
        </authorList>
    </citation>
    <scope>NUCLEOTIDE SEQUENCE</scope>
    <source>
        <strain evidence="7">KCTC 12870</strain>
    </source>
</reference>
<dbReference type="InterPro" id="IPR050811">
    <property type="entry name" value="Phosphate_ABC_transporter"/>
</dbReference>
<dbReference type="PANTHER" id="PTHR30570:SF6">
    <property type="entry name" value="PHOSPHATE-BINDING PROTEIN PSTS"/>
    <property type="match status" value="1"/>
</dbReference>
<dbReference type="Pfam" id="PF12849">
    <property type="entry name" value="PBP_like_2"/>
    <property type="match status" value="1"/>
</dbReference>
<dbReference type="Gene3D" id="3.40.190.10">
    <property type="entry name" value="Periplasmic binding protein-like II"/>
    <property type="match status" value="2"/>
</dbReference>
<dbReference type="EMBL" id="BMXG01000002">
    <property type="protein sequence ID" value="GHB93023.1"/>
    <property type="molecule type" value="Genomic_DNA"/>
</dbReference>
<evidence type="ECO:0000313" key="8">
    <source>
        <dbReference type="Proteomes" id="UP000642829"/>
    </source>
</evidence>
<evidence type="ECO:0000256" key="5">
    <source>
        <dbReference type="SAM" id="MobiDB-lite"/>
    </source>
</evidence>
<accession>A0A8J3GD50</accession>
<feature type="domain" description="PBP" evidence="6">
    <location>
        <begin position="101"/>
        <end position="358"/>
    </location>
</feature>
<keyword evidence="8" id="KW-1185">Reference proteome</keyword>
<dbReference type="Proteomes" id="UP000642829">
    <property type="component" value="Unassembled WGS sequence"/>
</dbReference>
<comment type="function">
    <text evidence="4">Involved in the system for phosphate transport across the cytoplasmic membrane.</text>
</comment>
<dbReference type="CDD" id="cd13566">
    <property type="entry name" value="PBP2_phosphate"/>
    <property type="match status" value="1"/>
</dbReference>
<dbReference type="SUPFAM" id="SSF53850">
    <property type="entry name" value="Periplasmic binding protein-like II"/>
    <property type="match status" value="1"/>
</dbReference>
<feature type="region of interest" description="Disordered" evidence="5">
    <location>
        <begin position="31"/>
        <end position="64"/>
    </location>
</feature>
<keyword evidence="4" id="KW-0592">Phosphate transport</keyword>